<dbReference type="AlphaFoldDB" id="A0A506V6M2"/>
<evidence type="ECO:0000313" key="1">
    <source>
        <dbReference type="EMBL" id="TPW41062.1"/>
    </source>
</evidence>
<sequence>MVSLSIGFASVNCHEEDDVDYRESAMSDALCLSLSVSPQNRRGPGRDWLPRGVTTLIQLSAEIIT</sequence>
<evidence type="ECO:0000313" key="2">
    <source>
        <dbReference type="Proteomes" id="UP000319523"/>
    </source>
</evidence>
<gene>
    <name evidence="1" type="ORF">FKM52_16350</name>
</gene>
<dbReference type="EMBL" id="VHQI01000010">
    <property type="protein sequence ID" value="TPW41062.1"/>
    <property type="molecule type" value="Genomic_DNA"/>
</dbReference>
<keyword evidence="2" id="KW-1185">Reference proteome</keyword>
<reference evidence="1 2" key="1">
    <citation type="submission" date="2019-06" db="EMBL/GenBank/DDBJ databases">
        <authorList>
            <person name="Yang Y."/>
        </authorList>
    </citation>
    <scope>NUCLEOTIDE SEQUENCE [LARGE SCALE GENOMIC DNA]</scope>
    <source>
        <strain evidence="1 2">BIT-26</strain>
    </source>
</reference>
<comment type="caution">
    <text evidence="1">The sequence shown here is derived from an EMBL/GenBank/DDBJ whole genome shotgun (WGS) entry which is preliminary data.</text>
</comment>
<dbReference type="Proteomes" id="UP000319523">
    <property type="component" value="Unassembled WGS sequence"/>
</dbReference>
<proteinExistence type="predicted"/>
<accession>A0A506V6M2</accession>
<dbReference type="RefSeq" id="WP_141177220.1">
    <property type="nucleotide sequence ID" value="NZ_JBHUFX010000034.1"/>
</dbReference>
<name>A0A506V6M2_9GAMM</name>
<organism evidence="1 2">
    <name type="scientific">Mixta tenebrionis</name>
    <dbReference type="NCBI Taxonomy" id="2562439"/>
    <lineage>
        <taxon>Bacteria</taxon>
        <taxon>Pseudomonadati</taxon>
        <taxon>Pseudomonadota</taxon>
        <taxon>Gammaproteobacteria</taxon>
        <taxon>Enterobacterales</taxon>
        <taxon>Erwiniaceae</taxon>
        <taxon>Mixta</taxon>
    </lineage>
</organism>
<protein>
    <submittedName>
        <fullName evidence="1">Uncharacterized protein</fullName>
    </submittedName>
</protein>